<evidence type="ECO:0000256" key="1">
    <source>
        <dbReference type="SAM" id="Coils"/>
    </source>
</evidence>
<protein>
    <submittedName>
        <fullName evidence="3">Uncharacterized protein</fullName>
    </submittedName>
</protein>
<reference evidence="3" key="2">
    <citation type="journal article" date="2017" name="EMBO J.">
        <title>Loss of pollen-specific phospholipase NOT LIKE DAD triggers gynogenesis in maize.</title>
        <authorList>
            <person name="Gilles L.M."/>
            <person name="Khaled A."/>
            <person name="Laffaire J.B."/>
            <person name="Chaignon S."/>
            <person name="Gendrot G."/>
            <person name="Laplaige J."/>
            <person name="Berges H."/>
            <person name="Beydon G."/>
            <person name="Bayle V."/>
            <person name="Barret P."/>
            <person name="Comadran J."/>
            <person name="Martinant J.P."/>
            <person name="Rogowsky P.M."/>
            <person name="Widiez T."/>
        </authorList>
    </citation>
    <scope>NUCLEOTIDE SEQUENCE</scope>
</reference>
<dbReference type="EMBL" id="KX852318">
    <property type="protein sequence ID" value="AQA29588.1"/>
    <property type="molecule type" value="Genomic_DNA"/>
</dbReference>
<evidence type="ECO:0000256" key="2">
    <source>
        <dbReference type="SAM" id="MobiDB-lite"/>
    </source>
</evidence>
<reference evidence="3" key="1">
    <citation type="submission" date="2016-09" db="EMBL/GenBank/DDBJ databases">
        <authorList>
            <person name="Capua I."/>
            <person name="De Benedictis P."/>
            <person name="Joannis T."/>
            <person name="Lombin L.H."/>
            <person name="Cattoli G."/>
        </authorList>
    </citation>
    <scope>NUCLEOTIDE SEQUENCE</scope>
</reference>
<dbReference type="AlphaFoldDB" id="A0A1P8YYL0"/>
<organism evidence="3">
    <name type="scientific">Zea mays</name>
    <name type="common">Maize</name>
    <dbReference type="NCBI Taxonomy" id="4577"/>
    <lineage>
        <taxon>Eukaryota</taxon>
        <taxon>Viridiplantae</taxon>
        <taxon>Streptophyta</taxon>
        <taxon>Embryophyta</taxon>
        <taxon>Tracheophyta</taxon>
        <taxon>Spermatophyta</taxon>
        <taxon>Magnoliopsida</taxon>
        <taxon>Liliopsida</taxon>
        <taxon>Poales</taxon>
        <taxon>Poaceae</taxon>
        <taxon>PACMAD clade</taxon>
        <taxon>Panicoideae</taxon>
        <taxon>Andropogonodae</taxon>
        <taxon>Andropogoneae</taxon>
        <taxon>Tripsacinae</taxon>
        <taxon>Zea</taxon>
    </lineage>
</organism>
<feature type="coiled-coil region" evidence="1">
    <location>
        <begin position="185"/>
        <end position="240"/>
    </location>
</feature>
<proteinExistence type="predicted"/>
<gene>
    <name evidence="3" type="ORF">FGENESH_33</name>
</gene>
<evidence type="ECO:0000313" key="3">
    <source>
        <dbReference type="EMBL" id="AQA29588.1"/>
    </source>
</evidence>
<keyword evidence="1" id="KW-0175">Coiled coil</keyword>
<sequence length="289" mass="32572">MTSHRSSDDGNALSHTDGLAREGFPRILWEVLQGAGYTTPPQYVVQQFEKHRVPRCRVRMTLEPHPLQPGWRSLDSESFGYRAEDTIEAIALHGLTTFCGFHPLELSTHPIGLFPAEREDDPLWKDRVEHAKDIWAIYPGQTAHLTVRCMNALYRLQVMRGEAMSHLMALLEATKITLDDREGLVVDLSTEMVEKDLQVEQLSNEIQELEELVGTRENTIEVLEDQLINTQQQLAEANEHLYMHHQEIQDMEANEDVDIEGGEEPASSLDTAGSGRPPSPESSVASFAH</sequence>
<accession>A0A1P8YYL0</accession>
<feature type="region of interest" description="Disordered" evidence="2">
    <location>
        <begin position="252"/>
        <end position="289"/>
    </location>
</feature>
<feature type="compositionally biased region" description="Acidic residues" evidence="2">
    <location>
        <begin position="252"/>
        <end position="263"/>
    </location>
</feature>
<name>A0A1P8YYL0_MAIZE</name>